<keyword evidence="2" id="KW-1003">Cell membrane</keyword>
<evidence type="ECO:0000256" key="5">
    <source>
        <dbReference type="ARBA" id="ARBA00022989"/>
    </source>
</evidence>
<sequence>MWAVTALVFVFLMILLMCTGLPVAFILLAIGFGGLCMSVGVDVALSILDENMYSMAANQSLATVPLFVLMGLIFLKSGIGEDLFMAVHKWLGRVPGSMAAASVGACGIFGAMCGSSTATTASIGTVAAPSMIKLGYDKGLSCGVVSAAGALGPVIPPSVYMIVYAVCAEESIGKLFSAAIVPGILLSALMILEVIVLVRMNSDLAPTSESSSWTEKYQLSKGLIVPVIIVIVVLGSIYGGIATPTEAAALGVSTSIIVAFITKRINLSDFMDALATTTSFSCMIMLLIIGGSLLSKLFAVELIPQKLGALIVGLPIHPLLIMVAIQMVIFVGGFVIEGCALIIILTPVFLPVIKALDFDPVVFGVAFMINLAMAVITPPFAVNLFVMKGVMPDVEFTVIAKGALKFVFADLAVLVLVILFPWVSLWLPSVMK</sequence>
<dbReference type="OrthoDB" id="9785600at2"/>
<dbReference type="PIRSF" id="PIRSF006066">
    <property type="entry name" value="HI0050"/>
    <property type="match status" value="1"/>
</dbReference>
<keyword evidence="10" id="KW-1185">Reference proteome</keyword>
<evidence type="ECO:0000313" key="10">
    <source>
        <dbReference type="Proteomes" id="UP000427769"/>
    </source>
</evidence>
<dbReference type="EMBL" id="AP021875">
    <property type="protein sequence ID" value="BBO74613.1"/>
    <property type="molecule type" value="Genomic_DNA"/>
</dbReference>
<evidence type="ECO:0000256" key="3">
    <source>
        <dbReference type="ARBA" id="ARBA00022519"/>
    </source>
</evidence>
<feature type="transmembrane region" description="Helical" evidence="7">
    <location>
        <begin position="175"/>
        <end position="198"/>
    </location>
</feature>
<feature type="transmembrane region" description="Helical" evidence="7">
    <location>
        <begin position="274"/>
        <end position="299"/>
    </location>
</feature>
<evidence type="ECO:0000313" key="9">
    <source>
        <dbReference type="EMBL" id="BBO74613.1"/>
    </source>
</evidence>
<gene>
    <name evidence="9" type="ORF">DSCW_20300</name>
</gene>
<dbReference type="PANTHER" id="PTHR33362:SF5">
    <property type="entry name" value="C4-DICARBOXYLATE TRAP TRANSPORTER LARGE PERMEASE PROTEIN DCTM"/>
    <property type="match status" value="1"/>
</dbReference>
<dbReference type="InterPro" id="IPR004681">
    <property type="entry name" value="TRAP_DctM"/>
</dbReference>
<dbReference type="Pfam" id="PF06808">
    <property type="entry name" value="DctM"/>
    <property type="match status" value="1"/>
</dbReference>
<feature type="transmembrane region" description="Helical" evidence="7">
    <location>
        <begin position="30"/>
        <end position="48"/>
    </location>
</feature>
<dbReference type="KEGG" id="dwd:DSCW_20300"/>
<evidence type="ECO:0000256" key="6">
    <source>
        <dbReference type="ARBA" id="ARBA00023136"/>
    </source>
</evidence>
<keyword evidence="6 7" id="KW-0472">Membrane</keyword>
<organism evidence="9 10">
    <name type="scientific">Desulfosarcina widdelii</name>
    <dbReference type="NCBI Taxonomy" id="947919"/>
    <lineage>
        <taxon>Bacteria</taxon>
        <taxon>Pseudomonadati</taxon>
        <taxon>Thermodesulfobacteriota</taxon>
        <taxon>Desulfobacteria</taxon>
        <taxon>Desulfobacterales</taxon>
        <taxon>Desulfosarcinaceae</taxon>
        <taxon>Desulfosarcina</taxon>
    </lineage>
</organism>
<feature type="transmembrane region" description="Helical" evidence="7">
    <location>
        <begin position="319"/>
        <end position="349"/>
    </location>
</feature>
<dbReference type="AlphaFoldDB" id="A0A5K7Z3S2"/>
<keyword evidence="4 7" id="KW-0812">Transmembrane</keyword>
<feature type="transmembrane region" description="Helical" evidence="7">
    <location>
        <begin position="406"/>
        <end position="427"/>
    </location>
</feature>
<accession>A0A5K7Z3S2</accession>
<proteinExistence type="predicted"/>
<evidence type="ECO:0000256" key="2">
    <source>
        <dbReference type="ARBA" id="ARBA00022475"/>
    </source>
</evidence>
<dbReference type="GO" id="GO:0005886">
    <property type="term" value="C:plasma membrane"/>
    <property type="evidence" value="ECO:0007669"/>
    <property type="project" value="UniProtKB-SubCell"/>
</dbReference>
<feature type="transmembrane region" description="Helical" evidence="7">
    <location>
        <begin position="99"/>
        <end position="128"/>
    </location>
</feature>
<feature type="transmembrane region" description="Helical" evidence="7">
    <location>
        <begin position="140"/>
        <end position="163"/>
    </location>
</feature>
<feature type="transmembrane region" description="Helical" evidence="7">
    <location>
        <begin position="219"/>
        <end position="241"/>
    </location>
</feature>
<evidence type="ECO:0000256" key="7">
    <source>
        <dbReference type="SAM" id="Phobius"/>
    </source>
</evidence>
<dbReference type="Proteomes" id="UP000427769">
    <property type="component" value="Chromosome"/>
</dbReference>
<keyword evidence="5 7" id="KW-1133">Transmembrane helix</keyword>
<dbReference type="NCBIfam" id="TIGR00786">
    <property type="entry name" value="dctM"/>
    <property type="match status" value="1"/>
</dbReference>
<keyword evidence="3" id="KW-0997">Cell inner membrane</keyword>
<dbReference type="GO" id="GO:0022857">
    <property type="term" value="F:transmembrane transporter activity"/>
    <property type="evidence" value="ECO:0007669"/>
    <property type="project" value="TreeGrafter"/>
</dbReference>
<dbReference type="PANTHER" id="PTHR33362">
    <property type="entry name" value="SIALIC ACID TRAP TRANSPORTER PERMEASE PROTEIN SIAT-RELATED"/>
    <property type="match status" value="1"/>
</dbReference>
<feature type="domain" description="TRAP C4-dicarboxylate transport system permease DctM subunit" evidence="8">
    <location>
        <begin position="11"/>
        <end position="423"/>
    </location>
</feature>
<comment type="subcellular location">
    <subcellularLocation>
        <location evidence="1">Cell inner membrane</location>
        <topology evidence="1">Multi-pass membrane protein</topology>
    </subcellularLocation>
</comment>
<evidence type="ECO:0000256" key="4">
    <source>
        <dbReference type="ARBA" id="ARBA00022692"/>
    </source>
</evidence>
<protein>
    <recommendedName>
        <fullName evidence="8">TRAP C4-dicarboxylate transport system permease DctM subunit domain-containing protein</fullName>
    </recommendedName>
</protein>
<dbReference type="InterPro" id="IPR010656">
    <property type="entry name" value="DctM"/>
</dbReference>
<feature type="transmembrane region" description="Helical" evidence="7">
    <location>
        <begin position="60"/>
        <end position="79"/>
    </location>
</feature>
<dbReference type="RefSeq" id="WP_155303623.1">
    <property type="nucleotide sequence ID" value="NZ_AP021875.1"/>
</dbReference>
<name>A0A5K7Z3S2_9BACT</name>
<evidence type="ECO:0000259" key="8">
    <source>
        <dbReference type="Pfam" id="PF06808"/>
    </source>
</evidence>
<evidence type="ECO:0000256" key="1">
    <source>
        <dbReference type="ARBA" id="ARBA00004429"/>
    </source>
</evidence>
<reference evidence="9 10" key="1">
    <citation type="submission" date="2019-11" db="EMBL/GenBank/DDBJ databases">
        <title>Comparative genomics of hydrocarbon-degrading Desulfosarcina strains.</title>
        <authorList>
            <person name="Watanabe M."/>
            <person name="Kojima H."/>
            <person name="Fukui M."/>
        </authorList>
    </citation>
    <scope>NUCLEOTIDE SEQUENCE [LARGE SCALE GENOMIC DNA]</scope>
    <source>
        <strain evidence="9 10">PP31</strain>
    </source>
</reference>
<feature type="transmembrane region" description="Helical" evidence="7">
    <location>
        <begin position="361"/>
        <end position="386"/>
    </location>
</feature>